<dbReference type="Gene3D" id="3.30.420.10">
    <property type="entry name" value="Ribonuclease H-like superfamily/Ribonuclease H"/>
    <property type="match status" value="1"/>
</dbReference>
<feature type="domain" description="Tc1-like transposase DDE" evidence="1">
    <location>
        <begin position="1"/>
        <end position="50"/>
    </location>
</feature>
<dbReference type="InterPro" id="IPR036397">
    <property type="entry name" value="RNaseH_sf"/>
</dbReference>
<dbReference type="GO" id="GO:0003676">
    <property type="term" value="F:nucleic acid binding"/>
    <property type="evidence" value="ECO:0007669"/>
    <property type="project" value="InterPro"/>
</dbReference>
<accession>A0A0G4PUV2</accession>
<dbReference type="InterPro" id="IPR038717">
    <property type="entry name" value="Tc1-like_DDE_dom"/>
</dbReference>
<dbReference type="Pfam" id="PF13358">
    <property type="entry name" value="DDE_3"/>
    <property type="match status" value="1"/>
</dbReference>
<dbReference type="EMBL" id="HG793179">
    <property type="protein sequence ID" value="CRL30203.1"/>
    <property type="molecule type" value="Genomic_DNA"/>
</dbReference>
<reference evidence="2 3" key="1">
    <citation type="journal article" date="2014" name="Nat. Commun.">
        <title>Multiple recent horizontal transfers of a large genomic region in cheese making fungi.</title>
        <authorList>
            <person name="Cheeseman K."/>
            <person name="Ropars J."/>
            <person name="Renault P."/>
            <person name="Dupont J."/>
            <person name="Gouzy J."/>
            <person name="Branca A."/>
            <person name="Abraham A.L."/>
            <person name="Ceppi M."/>
            <person name="Conseiller E."/>
            <person name="Debuchy R."/>
            <person name="Malagnac F."/>
            <person name="Goarin A."/>
            <person name="Silar P."/>
            <person name="Lacoste S."/>
            <person name="Sallet E."/>
            <person name="Bensimon A."/>
            <person name="Giraud T."/>
            <person name="Brygoo Y."/>
        </authorList>
    </citation>
    <scope>NUCLEOTIDE SEQUENCE [LARGE SCALE GENOMIC DNA]</scope>
    <source>
        <strain evidence="3">FM 013</strain>
    </source>
</reference>
<evidence type="ECO:0000259" key="1">
    <source>
        <dbReference type="Pfam" id="PF13358"/>
    </source>
</evidence>
<dbReference type="AlphaFoldDB" id="A0A0G4PUV2"/>
<protein>
    <submittedName>
        <fullName evidence="2">Str. FM013</fullName>
    </submittedName>
</protein>
<dbReference type="Proteomes" id="UP000053732">
    <property type="component" value="Unassembled WGS sequence"/>
</dbReference>
<organism evidence="2 3">
    <name type="scientific">Penicillium camemberti (strain FM 013)</name>
    <dbReference type="NCBI Taxonomy" id="1429867"/>
    <lineage>
        <taxon>Eukaryota</taxon>
        <taxon>Fungi</taxon>
        <taxon>Dikarya</taxon>
        <taxon>Ascomycota</taxon>
        <taxon>Pezizomycotina</taxon>
        <taxon>Eurotiomycetes</taxon>
        <taxon>Eurotiomycetidae</taxon>
        <taxon>Eurotiales</taxon>
        <taxon>Aspergillaceae</taxon>
        <taxon>Penicillium</taxon>
    </lineage>
</organism>
<name>A0A0G4PUV2_PENC3</name>
<sequence length="98" mass="11514">MDNTSFYHLERITQMYIDIGVKLVYLPPYLPDLNPIEEFFAELKAFIKRNWSYYEVDPDQGFDAFLGWCIDVVGAKEESARGHFRHAGLRSEEVSENY</sequence>
<dbReference type="STRING" id="1429867.A0A0G4PUV2"/>
<keyword evidence="3" id="KW-1185">Reference proteome</keyword>
<proteinExistence type="predicted"/>
<evidence type="ECO:0000313" key="3">
    <source>
        <dbReference type="Proteomes" id="UP000053732"/>
    </source>
</evidence>
<evidence type="ECO:0000313" key="2">
    <source>
        <dbReference type="EMBL" id="CRL30203.1"/>
    </source>
</evidence>
<gene>
    <name evidence="2" type="ORF">PCAMFM013_S046g000007</name>
</gene>